<proteinExistence type="predicted"/>
<evidence type="ECO:0000256" key="1">
    <source>
        <dbReference type="SAM" id="MobiDB-lite"/>
    </source>
</evidence>
<keyword evidence="2" id="KW-0812">Transmembrane</keyword>
<dbReference type="EMBL" id="JABVXQ010000004">
    <property type="protein sequence ID" value="KAF6116246.1"/>
    <property type="molecule type" value="Genomic_DNA"/>
</dbReference>
<comment type="caution">
    <text evidence="3">The sequence shown here is derived from an EMBL/GenBank/DDBJ whole genome shotgun (WGS) entry which is preliminary data.</text>
</comment>
<evidence type="ECO:0000256" key="2">
    <source>
        <dbReference type="SAM" id="Phobius"/>
    </source>
</evidence>
<dbReference type="SUPFAM" id="SSF56219">
    <property type="entry name" value="DNase I-like"/>
    <property type="match status" value="1"/>
</dbReference>
<feature type="transmembrane region" description="Helical" evidence="2">
    <location>
        <begin position="138"/>
        <end position="159"/>
    </location>
</feature>
<reference evidence="3 4" key="1">
    <citation type="journal article" date="2020" name="Nature">
        <title>Six reference-quality genomes reveal evolution of bat adaptations.</title>
        <authorList>
            <person name="Jebb D."/>
            <person name="Huang Z."/>
            <person name="Pippel M."/>
            <person name="Hughes G.M."/>
            <person name="Lavrichenko K."/>
            <person name="Devanna P."/>
            <person name="Winkler S."/>
            <person name="Jermiin L.S."/>
            <person name="Skirmuntt E.C."/>
            <person name="Katzourakis A."/>
            <person name="Burkitt-Gray L."/>
            <person name="Ray D.A."/>
            <person name="Sullivan K.A.M."/>
            <person name="Roscito J.G."/>
            <person name="Kirilenko B.M."/>
            <person name="Davalos L.M."/>
            <person name="Corthals A.P."/>
            <person name="Power M.L."/>
            <person name="Jones G."/>
            <person name="Ransome R.D."/>
            <person name="Dechmann D.K.N."/>
            <person name="Locatelli A.G."/>
            <person name="Puechmaille S.J."/>
            <person name="Fedrigo O."/>
            <person name="Jarvis E.D."/>
            <person name="Hiller M."/>
            <person name="Vernes S.C."/>
            <person name="Myers E.W."/>
            <person name="Teeling E.C."/>
        </authorList>
    </citation>
    <scope>NUCLEOTIDE SEQUENCE [LARGE SCALE GENOMIC DNA]</scope>
    <source>
        <strain evidence="3">Bat1K_MPI-CBG_1</strain>
    </source>
</reference>
<keyword evidence="2" id="KW-0472">Membrane</keyword>
<name>A0A834EGH1_9CHIR</name>
<keyword evidence="2" id="KW-1133">Transmembrane helix</keyword>
<sequence>MVPQNCYVNQQELEPFRCGIRIDYVLYKAVSGFYISCKTLKTTTGHDPHSGFPLSDHEALMATLCVKHRPPQQNPSSTNGPTERSPLISVLREAWTELDLAVAQARWWATFAGYVIGLGLLLLALLCALVAGGEVREVAILLWTPSVGLVLGAGAVYLFHIQEVKGLCRARAELYHVLGRAREAQDLGPESQPALLLGHQEGNRAEDQ</sequence>
<dbReference type="Proteomes" id="UP000664940">
    <property type="component" value="Unassembled WGS sequence"/>
</dbReference>
<gene>
    <name evidence="3" type="ORF">HJG60_017784</name>
</gene>
<feature type="transmembrane region" description="Helical" evidence="2">
    <location>
        <begin position="111"/>
        <end position="132"/>
    </location>
</feature>
<protein>
    <submittedName>
        <fullName evidence="3">Sphingomyelin phosphodiesterase 2</fullName>
    </submittedName>
</protein>
<evidence type="ECO:0000313" key="4">
    <source>
        <dbReference type="Proteomes" id="UP000664940"/>
    </source>
</evidence>
<accession>A0A834EGH1</accession>
<dbReference type="InterPro" id="IPR036691">
    <property type="entry name" value="Endo/exonu/phosph_ase_sf"/>
</dbReference>
<dbReference type="AlphaFoldDB" id="A0A834EGH1"/>
<feature type="region of interest" description="Disordered" evidence="1">
    <location>
        <begin position="189"/>
        <end position="208"/>
    </location>
</feature>
<organism evidence="3 4">
    <name type="scientific">Phyllostomus discolor</name>
    <name type="common">pale spear-nosed bat</name>
    <dbReference type="NCBI Taxonomy" id="89673"/>
    <lineage>
        <taxon>Eukaryota</taxon>
        <taxon>Metazoa</taxon>
        <taxon>Chordata</taxon>
        <taxon>Craniata</taxon>
        <taxon>Vertebrata</taxon>
        <taxon>Euteleostomi</taxon>
        <taxon>Mammalia</taxon>
        <taxon>Eutheria</taxon>
        <taxon>Laurasiatheria</taxon>
        <taxon>Chiroptera</taxon>
        <taxon>Yangochiroptera</taxon>
        <taxon>Phyllostomidae</taxon>
        <taxon>Phyllostominae</taxon>
        <taxon>Phyllostomus</taxon>
    </lineage>
</organism>
<evidence type="ECO:0000313" key="3">
    <source>
        <dbReference type="EMBL" id="KAF6116246.1"/>
    </source>
</evidence>